<comment type="caution">
    <text evidence="1">The sequence shown here is derived from an EMBL/GenBank/DDBJ whole genome shotgun (WGS) entry which is preliminary data.</text>
</comment>
<name>A4C569_9GAMM</name>
<dbReference type="HOGENOM" id="CLU_3416982_0_0_6"/>
<dbReference type="AlphaFoldDB" id="A4C569"/>
<dbReference type="EMBL" id="AAOH01000001">
    <property type="protein sequence ID" value="EAR30701.1"/>
    <property type="molecule type" value="Genomic_DNA"/>
</dbReference>
<dbReference type="Proteomes" id="UP000006201">
    <property type="component" value="Unassembled WGS sequence"/>
</dbReference>
<accession>A4C569</accession>
<organism evidence="1 2">
    <name type="scientific">Pseudoalteromonas tunicata D2</name>
    <dbReference type="NCBI Taxonomy" id="87626"/>
    <lineage>
        <taxon>Bacteria</taxon>
        <taxon>Pseudomonadati</taxon>
        <taxon>Pseudomonadota</taxon>
        <taxon>Gammaproteobacteria</taxon>
        <taxon>Alteromonadales</taxon>
        <taxon>Pseudoalteromonadaceae</taxon>
        <taxon>Pseudoalteromonas</taxon>
    </lineage>
</organism>
<reference evidence="1 2" key="1">
    <citation type="submission" date="2006-02" db="EMBL/GenBank/DDBJ databases">
        <authorList>
            <person name="Moran M.A."/>
            <person name="Kjelleberg S."/>
            <person name="Egan S."/>
            <person name="Saunders N."/>
            <person name="Thomas T."/>
            <person name="Ferriera S."/>
            <person name="Johnson J."/>
            <person name="Kravitz S."/>
            <person name="Halpern A."/>
            <person name="Remington K."/>
            <person name="Beeson K."/>
            <person name="Tran B."/>
            <person name="Rogers Y.-H."/>
            <person name="Friedman R."/>
            <person name="Venter J.C."/>
        </authorList>
    </citation>
    <scope>NUCLEOTIDE SEQUENCE [LARGE SCALE GENOMIC DNA]</scope>
    <source>
        <strain evidence="1 2">D2</strain>
    </source>
</reference>
<proteinExistence type="predicted"/>
<protein>
    <submittedName>
        <fullName evidence="1">Uncharacterized protein</fullName>
    </submittedName>
</protein>
<evidence type="ECO:0000313" key="2">
    <source>
        <dbReference type="Proteomes" id="UP000006201"/>
    </source>
</evidence>
<sequence length="26" mass="3219">MRNIYVLLGIYLKKEFKNSQKYINQN</sequence>
<keyword evidence="2" id="KW-1185">Reference proteome</keyword>
<evidence type="ECO:0000313" key="1">
    <source>
        <dbReference type="EMBL" id="EAR30701.1"/>
    </source>
</evidence>
<gene>
    <name evidence="1" type="ORF">PTD2_03991</name>
</gene>